<keyword evidence="1" id="KW-0472">Membrane</keyword>
<reference evidence="2 3" key="1">
    <citation type="submission" date="2009-01" db="EMBL/GenBank/DDBJ databases">
        <authorList>
            <person name="Fulton L."/>
            <person name="Clifton S."/>
            <person name="Fulton B."/>
            <person name="Xu J."/>
            <person name="Minx P."/>
            <person name="Pepin K.H."/>
            <person name="Johnson M."/>
            <person name="Bhonagiri V."/>
            <person name="Nash W.E."/>
            <person name="Mardis E.R."/>
            <person name="Wilson R.K."/>
        </authorList>
    </citation>
    <scope>NUCLEOTIDE SEQUENCE [LARGE SCALE GENOMIC DNA]</scope>
    <source>
        <strain evidence="2 3">DSM 5476</strain>
    </source>
</reference>
<feature type="transmembrane region" description="Helical" evidence="1">
    <location>
        <begin position="59"/>
        <end position="77"/>
    </location>
</feature>
<sequence>MICIDRSQIPLYDCIKTIIQLNTKKGWIFFMKMTEEEMLERRRKQQELDRLDAIKKLKICIVVGILSLIVLIISAAVLHNDPVTIVAGAAFALMVGVSVNLTSRIRQKPKD</sequence>
<evidence type="ECO:0000313" key="2">
    <source>
        <dbReference type="EMBL" id="EEG29051.1"/>
    </source>
</evidence>
<evidence type="ECO:0000256" key="1">
    <source>
        <dbReference type="SAM" id="Phobius"/>
    </source>
</evidence>
<dbReference type="Proteomes" id="UP000003340">
    <property type="component" value="Unassembled WGS sequence"/>
</dbReference>
<dbReference type="HOGENOM" id="CLU_2153975_0_0_9"/>
<evidence type="ECO:0000313" key="3">
    <source>
        <dbReference type="Proteomes" id="UP000003340"/>
    </source>
</evidence>
<keyword evidence="1" id="KW-1133">Transmembrane helix</keyword>
<reference evidence="2 3" key="2">
    <citation type="submission" date="2009-02" db="EMBL/GenBank/DDBJ databases">
        <title>Draft genome sequence of Clostridium methylpentosum (DSM 5476).</title>
        <authorList>
            <person name="Sudarsanam P."/>
            <person name="Ley R."/>
            <person name="Guruge J."/>
            <person name="Turnbaugh P.J."/>
            <person name="Mahowald M."/>
            <person name="Liep D."/>
            <person name="Gordon J."/>
        </authorList>
    </citation>
    <scope>NUCLEOTIDE SEQUENCE [LARGE SCALE GENOMIC DNA]</scope>
    <source>
        <strain evidence="2 3">DSM 5476</strain>
    </source>
</reference>
<dbReference type="EMBL" id="ACEC01000118">
    <property type="protein sequence ID" value="EEG29051.1"/>
    <property type="molecule type" value="Genomic_DNA"/>
</dbReference>
<protein>
    <submittedName>
        <fullName evidence="2">Uncharacterized protein</fullName>
    </submittedName>
</protein>
<keyword evidence="3" id="KW-1185">Reference proteome</keyword>
<name>C0EHN3_9FIRM</name>
<dbReference type="AlphaFoldDB" id="C0EHN3"/>
<proteinExistence type="predicted"/>
<dbReference type="STRING" id="537013.CLOSTMETH_03378"/>
<gene>
    <name evidence="2" type="ORF">CLOSTMETH_03378</name>
</gene>
<organism evidence="2 3">
    <name type="scientific">[Clostridium] methylpentosum DSM 5476</name>
    <dbReference type="NCBI Taxonomy" id="537013"/>
    <lineage>
        <taxon>Bacteria</taxon>
        <taxon>Bacillati</taxon>
        <taxon>Bacillota</taxon>
        <taxon>Clostridia</taxon>
        <taxon>Eubacteriales</taxon>
        <taxon>Oscillospiraceae</taxon>
        <taxon>Oscillospiraceae incertae sedis</taxon>
    </lineage>
</organism>
<accession>C0EHN3</accession>
<feature type="transmembrane region" description="Helical" evidence="1">
    <location>
        <begin position="83"/>
        <end position="102"/>
    </location>
</feature>
<keyword evidence="1" id="KW-0812">Transmembrane</keyword>
<comment type="caution">
    <text evidence="2">The sequence shown here is derived from an EMBL/GenBank/DDBJ whole genome shotgun (WGS) entry which is preliminary data.</text>
</comment>